<evidence type="ECO:0000256" key="1">
    <source>
        <dbReference type="SAM" id="MobiDB-lite"/>
    </source>
</evidence>
<reference evidence="3" key="1">
    <citation type="journal article" date="2019" name="Int. J. Syst. Evol. Microbiol.">
        <title>The Global Catalogue of Microorganisms (GCM) 10K type strain sequencing project: providing services to taxonomists for standard genome sequencing and annotation.</title>
        <authorList>
            <consortium name="The Broad Institute Genomics Platform"/>
            <consortium name="The Broad Institute Genome Sequencing Center for Infectious Disease"/>
            <person name="Wu L."/>
            <person name="Ma J."/>
        </authorList>
    </citation>
    <scope>NUCLEOTIDE SEQUENCE [LARGE SCALE GENOMIC DNA]</scope>
    <source>
        <strain evidence="3">CGMCC 1.15420</strain>
    </source>
</reference>
<dbReference type="RefSeq" id="WP_120464867.1">
    <property type="nucleotide sequence ID" value="NZ_BMIW01000007.1"/>
</dbReference>
<evidence type="ECO:0000313" key="3">
    <source>
        <dbReference type="Proteomes" id="UP000608420"/>
    </source>
</evidence>
<proteinExistence type="predicted"/>
<dbReference type="Proteomes" id="UP000608420">
    <property type="component" value="Unassembled WGS sequence"/>
</dbReference>
<accession>A0ABQ1VTR0</accession>
<sequence>MSWLLDLYETYKANSGRVGVKEKRFIDREQQKFIEYTLLPISHTTQTAHIEVRVTESGDFHSAEVIDKNDANTLIPCTEDSASRAGSKVAPYPLHDKLSYVAGDFTAYGGVIKKEEPFRAYIEQLADWANSPNAHENVRSIYTYLKKGRLIEDLVADRKLAVDEQGHLIGKWDKKYASLYEEKPAIFSSLAGEQSDAFIRFTVHSTRRAMKKTWDDPEMYESFVQYYNHKLGDKKLCYVTGEIMPGTSKHANKIRNPADKAKLISANDKTGFTFRGRYSDSEEVASISYEVSQKAHNALKWLIHRQGKVIDQRVFLVWSNGDDSDIVPPEDDTYTFLPGVAATLAQGKSFTNDLLAEELWKALGGYKNKYADSKAKVSLLVLDSATTGRMAVLYYRHMAQQDYFKRLVDWHSTCVWLHRYQKNQQGEFVIFYGAPATRDIAFAAYGSKAGDKVVKGLMERMLPTIIDGRHIPIDIVRSAFQRASNPVSMEKWEWEKTLSITCALINYGLIQKKEGYEVALDKENQDRDYLFGRLLAVADVLERRALGNEENRASNAIRYMNSFAQHPARTWTTIQASLQPYQARLGAKGYYLSGLIDEIASKLKFEDFNNKPLSGKYLLGFYSQRHDLYQKKEKTGVASVDTAEQSNEEEME</sequence>
<name>A0ABQ1VTR0_9BACL</name>
<dbReference type="NCBIfam" id="TIGR01863">
    <property type="entry name" value="cas_Csd1"/>
    <property type="match status" value="1"/>
</dbReference>
<evidence type="ECO:0000313" key="2">
    <source>
        <dbReference type="EMBL" id="GGF93487.1"/>
    </source>
</evidence>
<feature type="region of interest" description="Disordered" evidence="1">
    <location>
        <begin position="633"/>
        <end position="652"/>
    </location>
</feature>
<gene>
    <name evidence="2" type="ORF">GCM10010913_13770</name>
</gene>
<keyword evidence="3" id="KW-1185">Reference proteome</keyword>
<dbReference type="InterPro" id="IPR010144">
    <property type="entry name" value="CRISPR-assoc_prot_Csd1-typ"/>
</dbReference>
<dbReference type="CDD" id="cd09757">
    <property type="entry name" value="Cas8c_I-C"/>
    <property type="match status" value="1"/>
</dbReference>
<protein>
    <submittedName>
        <fullName evidence="2">Type I-C CRISPR-associated protein Cas8c/Csd1</fullName>
    </submittedName>
</protein>
<dbReference type="EMBL" id="BMIW01000007">
    <property type="protein sequence ID" value="GGF93487.1"/>
    <property type="molecule type" value="Genomic_DNA"/>
</dbReference>
<comment type="caution">
    <text evidence="2">The sequence shown here is derived from an EMBL/GenBank/DDBJ whole genome shotgun (WGS) entry which is preliminary data.</text>
</comment>
<organism evidence="2 3">
    <name type="scientific">Paenibacillus aceti</name>
    <dbReference type="NCBI Taxonomy" id="1820010"/>
    <lineage>
        <taxon>Bacteria</taxon>
        <taxon>Bacillati</taxon>
        <taxon>Bacillota</taxon>
        <taxon>Bacilli</taxon>
        <taxon>Bacillales</taxon>
        <taxon>Paenibacillaceae</taxon>
        <taxon>Paenibacillus</taxon>
    </lineage>
</organism>
<dbReference type="Pfam" id="PF09709">
    <property type="entry name" value="Cas_Csd1"/>
    <property type="match status" value="1"/>
</dbReference>